<organism evidence="1 2">
    <name type="scientific">Oldenlandia corymbosa var. corymbosa</name>
    <dbReference type="NCBI Taxonomy" id="529605"/>
    <lineage>
        <taxon>Eukaryota</taxon>
        <taxon>Viridiplantae</taxon>
        <taxon>Streptophyta</taxon>
        <taxon>Embryophyta</taxon>
        <taxon>Tracheophyta</taxon>
        <taxon>Spermatophyta</taxon>
        <taxon>Magnoliopsida</taxon>
        <taxon>eudicotyledons</taxon>
        <taxon>Gunneridae</taxon>
        <taxon>Pentapetalae</taxon>
        <taxon>asterids</taxon>
        <taxon>lamiids</taxon>
        <taxon>Gentianales</taxon>
        <taxon>Rubiaceae</taxon>
        <taxon>Rubioideae</taxon>
        <taxon>Spermacoceae</taxon>
        <taxon>Hedyotis-Oldenlandia complex</taxon>
        <taxon>Oldenlandia</taxon>
    </lineage>
</organism>
<evidence type="ECO:0000313" key="2">
    <source>
        <dbReference type="Proteomes" id="UP001161247"/>
    </source>
</evidence>
<proteinExistence type="predicted"/>
<sequence>MSKRQEEELDLLVQKIKGSSSKKSGEGNPFTWNLTAIGQPTVQLEKMSDGCASGSLKGEMNPRVSEVHVKRQLTWSKKSEIKEG</sequence>
<dbReference type="Proteomes" id="UP001161247">
    <property type="component" value="Chromosome 2"/>
</dbReference>
<reference evidence="1" key="1">
    <citation type="submission" date="2023-03" db="EMBL/GenBank/DDBJ databases">
        <authorList>
            <person name="Julca I."/>
        </authorList>
    </citation>
    <scope>NUCLEOTIDE SEQUENCE</scope>
</reference>
<keyword evidence="2" id="KW-1185">Reference proteome</keyword>
<gene>
    <name evidence="1" type="ORF">OLC1_LOCUS5996</name>
</gene>
<evidence type="ECO:0000313" key="1">
    <source>
        <dbReference type="EMBL" id="CAI9094920.1"/>
    </source>
</evidence>
<dbReference type="AlphaFoldDB" id="A0AAV1CIS6"/>
<protein>
    <submittedName>
        <fullName evidence="1">OLC1v1030751C1</fullName>
    </submittedName>
</protein>
<name>A0AAV1CIS6_OLDCO</name>
<accession>A0AAV1CIS6</accession>
<dbReference type="EMBL" id="OX459119">
    <property type="protein sequence ID" value="CAI9094920.1"/>
    <property type="molecule type" value="Genomic_DNA"/>
</dbReference>